<feature type="coiled-coil region" evidence="1">
    <location>
        <begin position="67"/>
        <end position="116"/>
    </location>
</feature>
<evidence type="ECO:0000256" key="2">
    <source>
        <dbReference type="SAM" id="Phobius"/>
    </source>
</evidence>
<geneLocation type="plasmid" evidence="3">
    <name>pETB608</name>
</geneLocation>
<keyword evidence="2" id="KW-0812">Transmembrane</keyword>
<proteinExistence type="predicted"/>
<name>A0A1W5T8T7_STAAU</name>
<keyword evidence="1" id="KW-0175">Coiled coil</keyword>
<keyword evidence="3" id="KW-0614">Plasmid</keyword>
<feature type="transmembrane region" description="Helical" evidence="2">
    <location>
        <begin position="9"/>
        <end position="28"/>
    </location>
</feature>
<organism evidence="3">
    <name type="scientific">Staphylococcus aureus</name>
    <dbReference type="NCBI Taxonomy" id="1280"/>
    <lineage>
        <taxon>Bacteria</taxon>
        <taxon>Bacillati</taxon>
        <taxon>Bacillota</taxon>
        <taxon>Bacilli</taxon>
        <taxon>Bacillales</taxon>
        <taxon>Staphylococcaceae</taxon>
        <taxon>Staphylococcus</taxon>
    </lineage>
</organism>
<accession>A0A1W5T8T7</accession>
<dbReference type="EMBL" id="KY436023">
    <property type="protein sequence ID" value="ARF19426.1"/>
    <property type="molecule type" value="Genomic_DNA"/>
</dbReference>
<keyword evidence="2" id="KW-1133">Transmembrane helix</keyword>
<dbReference type="AlphaFoldDB" id="A0A1W5T8T7"/>
<protein>
    <submittedName>
        <fullName evidence="3">Putative membrane protein</fullName>
    </submittedName>
</protein>
<evidence type="ECO:0000313" key="3">
    <source>
        <dbReference type="EMBL" id="ARF19426.1"/>
    </source>
</evidence>
<reference evidence="3" key="1">
    <citation type="submission" date="2017-01" db="EMBL/GenBank/DDBJ databases">
        <authorList>
            <person name="Botka T."/>
            <person name="Ruzickova V."/>
            <person name="Rychlik I."/>
        </authorList>
    </citation>
    <scope>NUCLEOTIDE SEQUENCE</scope>
    <source>
        <strain evidence="3">NRL 11/608</strain>
        <plasmid evidence="3">pETB608</plasmid>
    </source>
</reference>
<dbReference type="RefSeq" id="WP_172689435.1">
    <property type="nucleotide sequence ID" value="NZ_KY436023.1"/>
</dbReference>
<sequence length="128" mass="15069">MKLKYINKISVIIGLLVLGIFIIAITFSEYITPIVKHVITFIGVLMIMISIIGAYKKVVLDYRKNLISQINNNMKKLSFSKQEIEERQIYLNNQNEEKLEKIKKTLEFELNAIDDEKFYDPIRSKRQK</sequence>
<evidence type="ECO:0000256" key="1">
    <source>
        <dbReference type="SAM" id="Coils"/>
    </source>
</evidence>
<keyword evidence="2" id="KW-0472">Membrane</keyword>
<feature type="transmembrane region" description="Helical" evidence="2">
    <location>
        <begin position="34"/>
        <end position="55"/>
    </location>
</feature>